<dbReference type="Pfam" id="PF01807">
    <property type="entry name" value="Zn_ribbon_DnaG"/>
    <property type="match status" value="1"/>
</dbReference>
<gene>
    <name evidence="11" type="ORF">LCGC14_1023110</name>
</gene>
<dbReference type="InterPro" id="IPR006171">
    <property type="entry name" value="TOPRIM_dom"/>
</dbReference>
<comment type="caution">
    <text evidence="11">The sequence shown here is derived from an EMBL/GenBank/DDBJ whole genome shotgun (WGS) entry which is preliminary data.</text>
</comment>
<keyword evidence="6" id="KW-0479">Metal-binding</keyword>
<dbReference type="GO" id="GO:0003899">
    <property type="term" value="F:DNA-directed RNA polymerase activity"/>
    <property type="evidence" value="ECO:0007669"/>
    <property type="project" value="InterPro"/>
</dbReference>
<dbReference type="Gene3D" id="3.90.580.10">
    <property type="entry name" value="Zinc finger, CHC2-type domain"/>
    <property type="match status" value="1"/>
</dbReference>
<evidence type="ECO:0000256" key="1">
    <source>
        <dbReference type="ARBA" id="ARBA00022478"/>
    </source>
</evidence>
<dbReference type="GO" id="GO:0003677">
    <property type="term" value="F:DNA binding"/>
    <property type="evidence" value="ECO:0007669"/>
    <property type="project" value="InterPro"/>
</dbReference>
<evidence type="ECO:0000256" key="7">
    <source>
        <dbReference type="ARBA" id="ARBA00022771"/>
    </source>
</evidence>
<dbReference type="InterPro" id="IPR050219">
    <property type="entry name" value="DnaG_primase"/>
</dbReference>
<dbReference type="GO" id="GO:0008270">
    <property type="term" value="F:zinc ion binding"/>
    <property type="evidence" value="ECO:0007669"/>
    <property type="project" value="UniProtKB-KW"/>
</dbReference>
<name>A0A0F9MX02_9ZZZZ</name>
<dbReference type="GO" id="GO:0005737">
    <property type="term" value="C:cytoplasm"/>
    <property type="evidence" value="ECO:0007669"/>
    <property type="project" value="TreeGrafter"/>
</dbReference>
<dbReference type="InterPro" id="IPR036977">
    <property type="entry name" value="DNA_primase_Znf_CHC2"/>
</dbReference>
<accession>A0A0F9MX02</accession>
<protein>
    <recommendedName>
        <fullName evidence="10">Toprim domain-containing protein</fullName>
    </recommendedName>
</protein>
<keyword evidence="8" id="KW-0862">Zinc</keyword>
<keyword evidence="9" id="KW-0804">Transcription</keyword>
<proteinExistence type="predicted"/>
<evidence type="ECO:0000256" key="5">
    <source>
        <dbReference type="ARBA" id="ARBA00022705"/>
    </source>
</evidence>
<dbReference type="PANTHER" id="PTHR30313">
    <property type="entry name" value="DNA PRIMASE"/>
    <property type="match status" value="1"/>
</dbReference>
<dbReference type="GO" id="GO:1990077">
    <property type="term" value="C:primosome complex"/>
    <property type="evidence" value="ECO:0007669"/>
    <property type="project" value="UniProtKB-KW"/>
</dbReference>
<evidence type="ECO:0000259" key="10">
    <source>
        <dbReference type="PROSITE" id="PS50880"/>
    </source>
</evidence>
<keyword evidence="1" id="KW-0240">DNA-directed RNA polymerase</keyword>
<dbReference type="SUPFAM" id="SSF56731">
    <property type="entry name" value="DNA primase core"/>
    <property type="match status" value="1"/>
</dbReference>
<evidence type="ECO:0000313" key="11">
    <source>
        <dbReference type="EMBL" id="KKN11785.1"/>
    </source>
</evidence>
<sequence length="298" mass="32818">MNYGRAVVEREVDSLGLDVTETAGTPWGTSTCPLHDDNSPSFTINMEEGGWKCHAGCGSSGDLAVLVAEVLGEVERDVRMRLRRAMPNSDTDLLRALQVQPKAPVAAVKNDLDYQHRRAPQYIFDRGFTPEVLRAWDVGFDPELGAVVIPVLMDGVLVGLVRRRVNVEPGQAKYDNTRFPKGEVLLGLDHLPFGATEVVVVEGPLDAMWLYQHGIPAVALLGSSMSPTQARLISERFWSVVLAFDADMPGKRGEHEAAILLRSLTIRYARLPEGRDDVQECPEWELHEMLAKAGPLAL</sequence>
<dbReference type="Gene3D" id="3.40.1360.10">
    <property type="match status" value="1"/>
</dbReference>
<dbReference type="PROSITE" id="PS50880">
    <property type="entry name" value="TOPRIM"/>
    <property type="match status" value="1"/>
</dbReference>
<reference evidence="11" key="1">
    <citation type="journal article" date="2015" name="Nature">
        <title>Complex archaea that bridge the gap between prokaryotes and eukaryotes.</title>
        <authorList>
            <person name="Spang A."/>
            <person name="Saw J.H."/>
            <person name="Jorgensen S.L."/>
            <person name="Zaremba-Niedzwiedzka K."/>
            <person name="Martijn J."/>
            <person name="Lind A.E."/>
            <person name="van Eijk R."/>
            <person name="Schleper C."/>
            <person name="Guy L."/>
            <person name="Ettema T.J."/>
        </authorList>
    </citation>
    <scope>NUCLEOTIDE SEQUENCE</scope>
</reference>
<evidence type="ECO:0000256" key="6">
    <source>
        <dbReference type="ARBA" id="ARBA00022723"/>
    </source>
</evidence>
<dbReference type="SMART" id="SM00493">
    <property type="entry name" value="TOPRIM"/>
    <property type="match status" value="1"/>
</dbReference>
<dbReference type="SMART" id="SM00400">
    <property type="entry name" value="ZnF_CHCC"/>
    <property type="match status" value="1"/>
</dbReference>
<evidence type="ECO:0000256" key="9">
    <source>
        <dbReference type="ARBA" id="ARBA00023163"/>
    </source>
</evidence>
<keyword evidence="2" id="KW-0639">Primosome</keyword>
<keyword evidence="4" id="KW-0548">Nucleotidyltransferase</keyword>
<dbReference type="InterPro" id="IPR002694">
    <property type="entry name" value="Znf_CHC2"/>
</dbReference>
<evidence type="ECO:0000256" key="8">
    <source>
        <dbReference type="ARBA" id="ARBA00022833"/>
    </source>
</evidence>
<dbReference type="AlphaFoldDB" id="A0A0F9MX02"/>
<feature type="domain" description="Toprim" evidence="10">
    <location>
        <begin position="196"/>
        <end position="276"/>
    </location>
</feature>
<dbReference type="Pfam" id="PF13155">
    <property type="entry name" value="Toprim_2"/>
    <property type="match status" value="1"/>
</dbReference>
<dbReference type="SUPFAM" id="SSF57783">
    <property type="entry name" value="Zinc beta-ribbon"/>
    <property type="match status" value="1"/>
</dbReference>
<keyword evidence="7" id="KW-0863">Zinc-finger</keyword>
<dbReference type="GO" id="GO:0000428">
    <property type="term" value="C:DNA-directed RNA polymerase complex"/>
    <property type="evidence" value="ECO:0007669"/>
    <property type="project" value="UniProtKB-KW"/>
</dbReference>
<dbReference type="GO" id="GO:0006269">
    <property type="term" value="P:DNA replication, synthesis of primer"/>
    <property type="evidence" value="ECO:0007669"/>
    <property type="project" value="UniProtKB-KW"/>
</dbReference>
<organism evidence="11">
    <name type="scientific">marine sediment metagenome</name>
    <dbReference type="NCBI Taxonomy" id="412755"/>
    <lineage>
        <taxon>unclassified sequences</taxon>
        <taxon>metagenomes</taxon>
        <taxon>ecological metagenomes</taxon>
    </lineage>
</organism>
<dbReference type="InterPro" id="IPR034151">
    <property type="entry name" value="TOPRIM_DnaG_bac"/>
</dbReference>
<evidence type="ECO:0000256" key="3">
    <source>
        <dbReference type="ARBA" id="ARBA00022679"/>
    </source>
</evidence>
<dbReference type="CDD" id="cd03364">
    <property type="entry name" value="TOPRIM_DnaG_primases"/>
    <property type="match status" value="1"/>
</dbReference>
<keyword evidence="3" id="KW-0808">Transferase</keyword>
<dbReference type="PANTHER" id="PTHR30313:SF2">
    <property type="entry name" value="DNA PRIMASE"/>
    <property type="match status" value="1"/>
</dbReference>
<evidence type="ECO:0000256" key="4">
    <source>
        <dbReference type="ARBA" id="ARBA00022695"/>
    </source>
</evidence>
<evidence type="ECO:0000256" key="2">
    <source>
        <dbReference type="ARBA" id="ARBA00022515"/>
    </source>
</evidence>
<dbReference type="EMBL" id="LAZR01004100">
    <property type="protein sequence ID" value="KKN11785.1"/>
    <property type="molecule type" value="Genomic_DNA"/>
</dbReference>
<keyword evidence="5" id="KW-0235">DNA replication</keyword>